<dbReference type="GO" id="GO:0003723">
    <property type="term" value="F:RNA binding"/>
    <property type="evidence" value="ECO:0007669"/>
    <property type="project" value="UniProtKB-KW"/>
</dbReference>
<dbReference type="OrthoDB" id="4150at2759"/>
<dbReference type="GO" id="GO:0005739">
    <property type="term" value="C:mitochondrion"/>
    <property type="evidence" value="ECO:0007669"/>
    <property type="project" value="TreeGrafter"/>
</dbReference>
<dbReference type="Proteomes" id="UP000283509">
    <property type="component" value="Unassembled WGS sequence"/>
</dbReference>
<keyword evidence="1" id="KW-0694">RNA-binding</keyword>
<keyword evidence="4" id="KW-1185">Reference proteome</keyword>
<dbReference type="SMART" id="SM00363">
    <property type="entry name" value="S4"/>
    <property type="match status" value="1"/>
</dbReference>
<sequence length="129" mass="14713">DEESDGEGELESAADFRDVRVNVSSLRLDAVLKAGFNMSRNKVESAFYDSKIRVNGQKVMKKSKQLQEEDEVDIIKAVSSKNPAFLDISRVVVLSIGSYNEDTDKVQVRLRKYPHLLVEKYEDEFEKPL</sequence>
<dbReference type="Gene3D" id="3.10.290.10">
    <property type="entry name" value="RNA-binding S4 domain"/>
    <property type="match status" value="1"/>
</dbReference>
<feature type="domain" description="RNA-binding S4" evidence="2">
    <location>
        <begin position="26"/>
        <end position="83"/>
    </location>
</feature>
<dbReference type="AlphaFoldDB" id="A0A3R7LYH4"/>
<evidence type="ECO:0000313" key="4">
    <source>
        <dbReference type="Proteomes" id="UP000283509"/>
    </source>
</evidence>
<organism evidence="3 4">
    <name type="scientific">Penaeus vannamei</name>
    <name type="common">Whiteleg shrimp</name>
    <name type="synonym">Litopenaeus vannamei</name>
    <dbReference type="NCBI Taxonomy" id="6689"/>
    <lineage>
        <taxon>Eukaryota</taxon>
        <taxon>Metazoa</taxon>
        <taxon>Ecdysozoa</taxon>
        <taxon>Arthropoda</taxon>
        <taxon>Crustacea</taxon>
        <taxon>Multicrustacea</taxon>
        <taxon>Malacostraca</taxon>
        <taxon>Eumalacostraca</taxon>
        <taxon>Eucarida</taxon>
        <taxon>Decapoda</taxon>
        <taxon>Dendrobranchiata</taxon>
        <taxon>Penaeoidea</taxon>
        <taxon>Penaeidae</taxon>
        <taxon>Penaeus</taxon>
    </lineage>
</organism>
<dbReference type="Pfam" id="PF25818">
    <property type="entry name" value="MTRES1_C"/>
    <property type="match status" value="1"/>
</dbReference>
<protein>
    <recommendedName>
        <fullName evidence="2">RNA-binding S4 domain-containing protein</fullName>
    </recommendedName>
</protein>
<evidence type="ECO:0000259" key="2">
    <source>
        <dbReference type="SMART" id="SM00363"/>
    </source>
</evidence>
<reference evidence="3 4" key="1">
    <citation type="submission" date="2018-04" db="EMBL/GenBank/DDBJ databases">
        <authorList>
            <person name="Zhang X."/>
            <person name="Yuan J."/>
            <person name="Li F."/>
            <person name="Xiang J."/>
        </authorList>
    </citation>
    <scope>NUCLEOTIDE SEQUENCE [LARGE SCALE GENOMIC DNA]</scope>
    <source>
        <tissue evidence="3">Muscle</tissue>
    </source>
</reference>
<dbReference type="PANTHER" id="PTHR13633">
    <property type="entry name" value="MITOCHONDRIAL TRANSCRIPTION RESCUE FACTOR 1"/>
    <property type="match status" value="1"/>
</dbReference>
<feature type="non-terminal residue" evidence="3">
    <location>
        <position position="1"/>
    </location>
</feature>
<dbReference type="PROSITE" id="PS50889">
    <property type="entry name" value="S4"/>
    <property type="match status" value="1"/>
</dbReference>
<dbReference type="PANTHER" id="PTHR13633:SF3">
    <property type="entry name" value="MITOCHONDRIAL TRANSCRIPTION RESCUE FACTOR 1"/>
    <property type="match status" value="1"/>
</dbReference>
<dbReference type="InterPro" id="IPR002942">
    <property type="entry name" value="S4_RNA-bd"/>
</dbReference>
<dbReference type="EMBL" id="QCYY01002736">
    <property type="protein sequence ID" value="ROT67964.1"/>
    <property type="molecule type" value="Genomic_DNA"/>
</dbReference>
<dbReference type="STRING" id="6689.A0A3R7LYH4"/>
<comment type="caution">
    <text evidence="3">The sequence shown here is derived from an EMBL/GenBank/DDBJ whole genome shotgun (WGS) entry which is preliminary data.</text>
</comment>
<dbReference type="InterPro" id="IPR036986">
    <property type="entry name" value="S4_RNA-bd_sf"/>
</dbReference>
<dbReference type="SUPFAM" id="SSF55174">
    <property type="entry name" value="Alpha-L RNA-binding motif"/>
    <property type="match status" value="1"/>
</dbReference>
<dbReference type="CDD" id="cd00165">
    <property type="entry name" value="S4"/>
    <property type="match status" value="1"/>
</dbReference>
<accession>A0A3R7LYH4</accession>
<evidence type="ECO:0000256" key="1">
    <source>
        <dbReference type="PROSITE-ProRule" id="PRU00182"/>
    </source>
</evidence>
<dbReference type="GO" id="GO:1903108">
    <property type="term" value="P:regulation of mitochondrial transcription"/>
    <property type="evidence" value="ECO:0007669"/>
    <property type="project" value="TreeGrafter"/>
</dbReference>
<dbReference type="InterPro" id="IPR057896">
    <property type="entry name" value="MTRES1_C"/>
</dbReference>
<gene>
    <name evidence="3" type="ORF">C7M84_013945</name>
</gene>
<reference evidence="3 4" key="2">
    <citation type="submission" date="2019-01" db="EMBL/GenBank/DDBJ databases">
        <title>The decoding of complex shrimp genome reveals the adaptation for benthos swimmer, frequently molting mechanism and breeding impact on genome.</title>
        <authorList>
            <person name="Sun Y."/>
            <person name="Gao Y."/>
            <person name="Yu Y."/>
        </authorList>
    </citation>
    <scope>NUCLEOTIDE SEQUENCE [LARGE SCALE GENOMIC DNA]</scope>
    <source>
        <tissue evidence="3">Muscle</tissue>
    </source>
</reference>
<proteinExistence type="predicted"/>
<name>A0A3R7LYH4_PENVA</name>
<evidence type="ECO:0000313" key="3">
    <source>
        <dbReference type="EMBL" id="ROT67964.1"/>
    </source>
</evidence>